<dbReference type="Pfam" id="PF00903">
    <property type="entry name" value="Glyoxalase"/>
    <property type="match status" value="1"/>
</dbReference>
<dbReference type="InterPro" id="IPR029068">
    <property type="entry name" value="Glyas_Bleomycin-R_OHBP_Dase"/>
</dbReference>
<dbReference type="EMBL" id="CP040899">
    <property type="protein sequence ID" value="QDB78989.1"/>
    <property type="molecule type" value="Genomic_DNA"/>
</dbReference>
<dbReference type="RefSeq" id="WP_139073042.1">
    <property type="nucleotide sequence ID" value="NZ_CP040899.1"/>
</dbReference>
<evidence type="ECO:0000313" key="3">
    <source>
        <dbReference type="Proteomes" id="UP000313948"/>
    </source>
</evidence>
<dbReference type="SUPFAM" id="SSF54593">
    <property type="entry name" value="Glyoxalase/Bleomycin resistance protein/Dihydroxybiphenyl dioxygenase"/>
    <property type="match status" value="1"/>
</dbReference>
<feature type="domain" description="Glyoxalase/fosfomycin resistance/dioxygenase" evidence="1">
    <location>
        <begin position="7"/>
        <end position="132"/>
    </location>
</feature>
<organism evidence="2 3">
    <name type="scientific">Georgenia wutianyii</name>
    <dbReference type="NCBI Taxonomy" id="2585135"/>
    <lineage>
        <taxon>Bacteria</taxon>
        <taxon>Bacillati</taxon>
        <taxon>Actinomycetota</taxon>
        <taxon>Actinomycetes</taxon>
        <taxon>Micrococcales</taxon>
        <taxon>Bogoriellaceae</taxon>
        <taxon>Georgenia</taxon>
    </lineage>
</organism>
<reference evidence="2 3" key="1">
    <citation type="submission" date="2019-05" db="EMBL/GenBank/DDBJ databases">
        <title>Georgenia *** sp. nov., and Georgenia *** sp. nov., isolated from the intestinal contents of plateau pika (Ochotona curzoniae) in the Qinghai-Tibet plateau of China.</title>
        <authorList>
            <person name="Tian Z."/>
        </authorList>
    </citation>
    <scope>NUCLEOTIDE SEQUENCE [LARGE SCALE GENOMIC DNA]</scope>
    <source>
        <strain evidence="2 3">Z294</strain>
    </source>
</reference>
<dbReference type="PANTHER" id="PTHR36503">
    <property type="entry name" value="BLR2520 PROTEIN"/>
    <property type="match status" value="1"/>
</dbReference>
<dbReference type="InterPro" id="IPR004360">
    <property type="entry name" value="Glyas_Fos-R_dOase_dom"/>
</dbReference>
<proteinExistence type="predicted"/>
<protein>
    <submittedName>
        <fullName evidence="2">Glyoxalase</fullName>
    </submittedName>
</protein>
<keyword evidence="3" id="KW-1185">Reference proteome</keyword>
<name>A0ABX5VPM3_9MICO</name>
<dbReference type="Gene3D" id="3.10.180.10">
    <property type="entry name" value="2,3-Dihydroxybiphenyl 1,2-Dioxygenase, domain 1"/>
    <property type="match status" value="1"/>
</dbReference>
<dbReference type="Proteomes" id="UP000313948">
    <property type="component" value="Chromosome"/>
</dbReference>
<sequence length="138" mass="15130">MDRMIIVNLPVRDLGATRRFYTGVGFTVDERYSDDQCLCVVVSPSIYVMAMDRRRFAEFVTTPVVDAHRATQVLNCLSMGSRQETEAFVAAALAHGGFEHAYPVALDGPVGPQGEDMYGAAVTDPDGHVWEVLYMAPA</sequence>
<evidence type="ECO:0000313" key="2">
    <source>
        <dbReference type="EMBL" id="QDB78989.1"/>
    </source>
</evidence>
<dbReference type="PANTHER" id="PTHR36503:SF2">
    <property type="entry name" value="BLR2408 PROTEIN"/>
    <property type="match status" value="1"/>
</dbReference>
<gene>
    <name evidence="2" type="ORF">FE251_06090</name>
</gene>
<evidence type="ECO:0000259" key="1">
    <source>
        <dbReference type="Pfam" id="PF00903"/>
    </source>
</evidence>
<accession>A0ABX5VPM3</accession>